<dbReference type="Pfam" id="PF12937">
    <property type="entry name" value="F-box-like"/>
    <property type="match status" value="1"/>
</dbReference>
<gene>
    <name evidence="3" type="ORF">P5673_017780</name>
</gene>
<accession>A0AAD9QE42</accession>
<dbReference type="SMART" id="SM00256">
    <property type="entry name" value="FBOX"/>
    <property type="match status" value="1"/>
</dbReference>
<evidence type="ECO:0000256" key="1">
    <source>
        <dbReference type="SAM" id="MobiDB-lite"/>
    </source>
</evidence>
<dbReference type="AlphaFoldDB" id="A0AAD9QE42"/>
<feature type="compositionally biased region" description="Basic residues" evidence="1">
    <location>
        <begin position="1"/>
        <end position="16"/>
    </location>
</feature>
<protein>
    <submittedName>
        <fullName evidence="3">F-box only protein 15</fullName>
    </submittedName>
</protein>
<evidence type="ECO:0000313" key="3">
    <source>
        <dbReference type="EMBL" id="KAK2559692.1"/>
    </source>
</evidence>
<dbReference type="InterPro" id="IPR036047">
    <property type="entry name" value="F-box-like_dom_sf"/>
</dbReference>
<dbReference type="Proteomes" id="UP001249851">
    <property type="component" value="Unassembled WGS sequence"/>
</dbReference>
<reference evidence="3" key="2">
    <citation type="journal article" date="2023" name="Science">
        <title>Genomic signatures of disease resistance in endangered staghorn corals.</title>
        <authorList>
            <person name="Vollmer S.V."/>
            <person name="Selwyn J.D."/>
            <person name="Despard B.A."/>
            <person name="Roesel C.L."/>
        </authorList>
    </citation>
    <scope>NUCLEOTIDE SEQUENCE</scope>
    <source>
        <strain evidence="3">K2</strain>
    </source>
</reference>
<dbReference type="PROSITE" id="PS50181">
    <property type="entry name" value="FBOX"/>
    <property type="match status" value="1"/>
</dbReference>
<reference evidence="3" key="1">
    <citation type="journal article" date="2023" name="G3 (Bethesda)">
        <title>Whole genome assembly and annotation of the endangered Caribbean coral Acropora cervicornis.</title>
        <authorList>
            <person name="Selwyn J.D."/>
            <person name="Vollmer S.V."/>
        </authorList>
    </citation>
    <scope>NUCLEOTIDE SEQUENCE</scope>
    <source>
        <strain evidence="3">K2</strain>
    </source>
</reference>
<dbReference type="InterPro" id="IPR001810">
    <property type="entry name" value="F-box_dom"/>
</dbReference>
<proteinExistence type="predicted"/>
<keyword evidence="4" id="KW-1185">Reference proteome</keyword>
<dbReference type="PANTHER" id="PTHR46731:SF1">
    <property type="entry name" value="F-BOX ONLY PROTEIN 15"/>
    <property type="match status" value="1"/>
</dbReference>
<dbReference type="GO" id="GO:0019005">
    <property type="term" value="C:SCF ubiquitin ligase complex"/>
    <property type="evidence" value="ECO:0007669"/>
    <property type="project" value="TreeGrafter"/>
</dbReference>
<comment type="caution">
    <text evidence="3">The sequence shown here is derived from an EMBL/GenBank/DDBJ whole genome shotgun (WGS) entry which is preliminary data.</text>
</comment>
<dbReference type="Gene3D" id="1.20.1280.50">
    <property type="match status" value="1"/>
</dbReference>
<dbReference type="EMBL" id="JARQWQ010000039">
    <property type="protein sequence ID" value="KAK2559692.1"/>
    <property type="molecule type" value="Genomic_DNA"/>
</dbReference>
<feature type="region of interest" description="Disordered" evidence="1">
    <location>
        <begin position="1"/>
        <end position="30"/>
    </location>
</feature>
<organism evidence="3 4">
    <name type="scientific">Acropora cervicornis</name>
    <name type="common">Staghorn coral</name>
    <dbReference type="NCBI Taxonomy" id="6130"/>
    <lineage>
        <taxon>Eukaryota</taxon>
        <taxon>Metazoa</taxon>
        <taxon>Cnidaria</taxon>
        <taxon>Anthozoa</taxon>
        <taxon>Hexacorallia</taxon>
        <taxon>Scleractinia</taxon>
        <taxon>Astrocoeniina</taxon>
        <taxon>Acroporidae</taxon>
        <taxon>Acropora</taxon>
    </lineage>
</organism>
<name>A0AAD9QE42_ACRCE</name>
<evidence type="ECO:0000313" key="4">
    <source>
        <dbReference type="Proteomes" id="UP001249851"/>
    </source>
</evidence>
<sequence length="411" mass="47838">MSRHHKHLTSYLKSKKSGASTSQLPRDRAQSNEVGATFSIKSAVKVPVLSRTKNLGVCWLPDEILLKIFKFLTPSELLVCAQVCHQWTTVTKESSLWKPLLPKFPKQVRNSLTFEETQEKDFNWKEEIIKRCKNARNKEVLNLRKRKKKSPYTGLPNETSQSLKPHLLGDARWKLCITDSSGKQHWSDADSFNLFASSVCIRWYTLQLPPLSKLKMLQVFAFLPVFYHRNWTPHANRGHYFERQTLMYKWSHHSKYFSSWNLGCLLECIFQCRIFVPPPHKPVQDDIDPNYGLHSYSATIELRNHLNVIWGRQYRELYQMCIGDTYVCLGGRGGEHGSFEKRLSLPWKTELFKDVLHVTLLLGYSLTPKAMENSSLIFNSFQVEDEGQTLVTNVELRVLKTFINSWFKTSY</sequence>
<evidence type="ECO:0000259" key="2">
    <source>
        <dbReference type="PROSITE" id="PS50181"/>
    </source>
</evidence>
<feature type="domain" description="F-box" evidence="2">
    <location>
        <begin position="54"/>
        <end position="100"/>
    </location>
</feature>
<dbReference type="PANTHER" id="PTHR46731">
    <property type="entry name" value="F-BOX ONLY PROTEIN 15"/>
    <property type="match status" value="1"/>
</dbReference>
<dbReference type="SUPFAM" id="SSF81383">
    <property type="entry name" value="F-box domain"/>
    <property type="match status" value="1"/>
</dbReference>